<dbReference type="InterPro" id="IPR036590">
    <property type="entry name" value="SRAP-like"/>
</dbReference>
<organism evidence="1 2">
    <name type="scientific">Candidatus Methylobacter favarea</name>
    <dbReference type="NCBI Taxonomy" id="2707345"/>
    <lineage>
        <taxon>Bacteria</taxon>
        <taxon>Pseudomonadati</taxon>
        <taxon>Pseudomonadota</taxon>
        <taxon>Gammaproteobacteria</taxon>
        <taxon>Methylococcales</taxon>
        <taxon>Methylococcaceae</taxon>
        <taxon>Methylobacter</taxon>
    </lineage>
</organism>
<evidence type="ECO:0000313" key="1">
    <source>
        <dbReference type="EMBL" id="CAA9890513.1"/>
    </source>
</evidence>
<dbReference type="GO" id="GO:0016787">
    <property type="term" value="F:hydrolase activity"/>
    <property type="evidence" value="ECO:0007669"/>
    <property type="project" value="UniProtKB-KW"/>
</dbReference>
<proteinExistence type="predicted"/>
<dbReference type="EMBL" id="CADCXN010000051">
    <property type="protein sequence ID" value="CAA9890513.1"/>
    <property type="molecule type" value="Genomic_DNA"/>
</dbReference>
<dbReference type="AlphaFoldDB" id="A0A8S0Y654"/>
<dbReference type="Proteomes" id="UP000494216">
    <property type="component" value="Unassembled WGS sequence"/>
</dbReference>
<protein>
    <submittedName>
        <fullName evidence="1">SOS response-associated peptidase</fullName>
        <ecNumber evidence="1">3.4.-.-</ecNumber>
    </submittedName>
</protein>
<comment type="caution">
    <text evidence="1">The sequence shown here is derived from an EMBL/GenBank/DDBJ whole genome shotgun (WGS) entry which is preliminary data.</text>
</comment>
<sequence length="56" mass="6216">MPVIVPPSGYAAWLDSQSSKPDILAFDAEGCYRNQQLTPISQRVNNPAHDDKACLW</sequence>
<evidence type="ECO:0000313" key="2">
    <source>
        <dbReference type="Proteomes" id="UP000494216"/>
    </source>
</evidence>
<dbReference type="SUPFAM" id="SSF143081">
    <property type="entry name" value="BB1717-like"/>
    <property type="match status" value="1"/>
</dbReference>
<name>A0A8S0Y654_9GAMM</name>
<dbReference type="EC" id="3.4.-.-" evidence="1"/>
<accession>A0A8S0Y654</accession>
<keyword evidence="1" id="KW-0378">Hydrolase</keyword>
<dbReference type="Gene3D" id="3.90.1680.10">
    <property type="entry name" value="SOS response associated peptidase-like"/>
    <property type="match status" value="1"/>
</dbReference>
<gene>
    <name evidence="1" type="ORF">METHB2_230035</name>
</gene>
<reference evidence="1 2" key="1">
    <citation type="submission" date="2020-02" db="EMBL/GenBank/DDBJ databases">
        <authorList>
            <person name="Hogendoorn C."/>
        </authorList>
    </citation>
    <scope>NUCLEOTIDE SEQUENCE [LARGE SCALE GENOMIC DNA]</scope>
    <source>
        <strain evidence="1">METHB21</strain>
    </source>
</reference>
<keyword evidence="2" id="KW-1185">Reference proteome</keyword>